<evidence type="ECO:0000259" key="13">
    <source>
        <dbReference type="PROSITE" id="PS51103"/>
    </source>
</evidence>
<feature type="transmembrane region" description="Helical" evidence="11">
    <location>
        <begin position="12"/>
        <end position="29"/>
    </location>
</feature>
<keyword evidence="4" id="KW-0762">Sugar transport</keyword>
<comment type="subcellular location">
    <subcellularLocation>
        <location evidence="1">Cell membrane</location>
        <topology evidence="1">Multi-pass membrane protein</topology>
    </subcellularLocation>
</comment>
<dbReference type="EC" id="2.7.1.191" evidence="14"/>
<name>A0A1W1C004_9ZZZZ</name>
<feature type="transmembrane region" description="Helical" evidence="11">
    <location>
        <begin position="133"/>
        <end position="153"/>
    </location>
</feature>
<reference evidence="14" key="1">
    <citation type="submission" date="2016-10" db="EMBL/GenBank/DDBJ databases">
        <authorList>
            <person name="de Groot N.N."/>
        </authorList>
    </citation>
    <scope>NUCLEOTIDE SEQUENCE</scope>
</reference>
<protein>
    <submittedName>
        <fullName evidence="14">PTS system, N-acetylglucosamine-specific IIA component / PTS system, N-acetylglucosamine-specific IIB component / PTS system, N-acetylglucosamine-specific IIC component</fullName>
        <ecNumber evidence="14">2.7.1.191</ecNumber>
    </submittedName>
</protein>
<sequence length="499" mass="54699">MLSFLQKIGKALMTPIAVLPVAALLLRFGFGDIFDGQSAVVMKAAGDAIFTNLDLLFGIGIAYGLAKNSDGAAALSGAVGVLIAKAVYLSIDENVKMGVFIGIIIGVIAGTLYNRYHDIRLPEFLGFFGGKRFVPILTAISAIFVGVAAGYFWHYAQDGIDSFSNAIIGLNEAGTFIYGTLNRLLIPLGLHHILNSVFWFQLGDYEYIQAGKELVAHGDLHRFFAGDKSAGIYMAGFYPVMMFGLPALGLAMYLNTPKEKRREVGSILVGVALTSFLTGITEPFEFLFLFLSPLLFVVHALLTGLSLALAQMMGIHHGFGFSAGAIDYLINYKLATKPLLLLPLGLAIGSIYFVVGYILIKMFKIELFREVEVEKSSSIDSVDNSREIDEFNIKKIVEEKKNISKPIEKEEPKEPLTNENDREVDRFIKALGGRENIIDTDYCITRLRMTVADSSGIKDEDFKLLGAKGVIRPDKKSIQIVMGAKAEKVAEMIRDEMKS</sequence>
<dbReference type="PANTHER" id="PTHR30009:SF4">
    <property type="entry name" value="PTS SYSTEM N-ACETYLGLUCOSAMINE-SPECIFIC EIICBA COMPONENT"/>
    <property type="match status" value="1"/>
</dbReference>
<evidence type="ECO:0000256" key="8">
    <source>
        <dbReference type="ARBA" id="ARBA00022777"/>
    </source>
</evidence>
<keyword evidence="10 11" id="KW-0472">Membrane</keyword>
<dbReference type="SUPFAM" id="SSF55604">
    <property type="entry name" value="Glucose permease domain IIB"/>
    <property type="match status" value="1"/>
</dbReference>
<evidence type="ECO:0000256" key="1">
    <source>
        <dbReference type="ARBA" id="ARBA00004651"/>
    </source>
</evidence>
<keyword evidence="8" id="KW-0418">Kinase</keyword>
<feature type="transmembrane region" description="Helical" evidence="11">
    <location>
        <begin position="230"/>
        <end position="252"/>
    </location>
</feature>
<dbReference type="GO" id="GO:0008982">
    <property type="term" value="F:protein-N(PI)-phosphohistidine-sugar phosphotransferase activity"/>
    <property type="evidence" value="ECO:0007669"/>
    <property type="project" value="InterPro"/>
</dbReference>
<evidence type="ECO:0000256" key="6">
    <source>
        <dbReference type="ARBA" id="ARBA00022683"/>
    </source>
</evidence>
<dbReference type="EMBL" id="FPHC01000050">
    <property type="protein sequence ID" value="SFV59119.1"/>
    <property type="molecule type" value="Genomic_DNA"/>
</dbReference>
<dbReference type="InterPro" id="IPR001996">
    <property type="entry name" value="PTS_IIB_1"/>
</dbReference>
<evidence type="ECO:0000256" key="2">
    <source>
        <dbReference type="ARBA" id="ARBA00022448"/>
    </source>
</evidence>
<feature type="transmembrane region" description="Helical" evidence="11">
    <location>
        <begin position="286"/>
        <end position="310"/>
    </location>
</feature>
<dbReference type="PROSITE" id="PS51103">
    <property type="entry name" value="PTS_EIIC_TYPE_1"/>
    <property type="match status" value="1"/>
</dbReference>
<dbReference type="Pfam" id="PF02378">
    <property type="entry name" value="PTS_EIIC"/>
    <property type="match status" value="1"/>
</dbReference>
<dbReference type="PROSITE" id="PS01035">
    <property type="entry name" value="PTS_EIIB_TYPE_1_CYS"/>
    <property type="match status" value="1"/>
</dbReference>
<dbReference type="Gene3D" id="3.30.1360.60">
    <property type="entry name" value="Glucose permease domain IIB"/>
    <property type="match status" value="1"/>
</dbReference>
<dbReference type="GO" id="GO:0015764">
    <property type="term" value="P:N-acetylglucosamine transport"/>
    <property type="evidence" value="ECO:0007669"/>
    <property type="project" value="TreeGrafter"/>
</dbReference>
<feature type="transmembrane region" description="Helical" evidence="11">
    <location>
        <begin position="49"/>
        <end position="66"/>
    </location>
</feature>
<evidence type="ECO:0000256" key="3">
    <source>
        <dbReference type="ARBA" id="ARBA00022475"/>
    </source>
</evidence>
<evidence type="ECO:0000256" key="7">
    <source>
        <dbReference type="ARBA" id="ARBA00022692"/>
    </source>
</evidence>
<evidence type="ECO:0000313" key="14">
    <source>
        <dbReference type="EMBL" id="SFV59119.1"/>
    </source>
</evidence>
<feature type="transmembrane region" description="Helical" evidence="11">
    <location>
        <begin position="73"/>
        <end position="91"/>
    </location>
</feature>
<accession>A0A1W1C004</accession>
<dbReference type="GO" id="GO:0005886">
    <property type="term" value="C:plasma membrane"/>
    <property type="evidence" value="ECO:0007669"/>
    <property type="project" value="UniProtKB-SubCell"/>
</dbReference>
<evidence type="ECO:0000256" key="11">
    <source>
        <dbReference type="SAM" id="Phobius"/>
    </source>
</evidence>
<dbReference type="GO" id="GO:0016301">
    <property type="term" value="F:kinase activity"/>
    <property type="evidence" value="ECO:0007669"/>
    <property type="project" value="UniProtKB-KW"/>
</dbReference>
<evidence type="ECO:0000256" key="10">
    <source>
        <dbReference type="ARBA" id="ARBA00023136"/>
    </source>
</evidence>
<gene>
    <name evidence="14" type="ORF">MNB_SV-6-1245</name>
</gene>
<dbReference type="AlphaFoldDB" id="A0A1W1C004"/>
<evidence type="ECO:0000256" key="4">
    <source>
        <dbReference type="ARBA" id="ARBA00022597"/>
    </source>
</evidence>
<organism evidence="14">
    <name type="scientific">hydrothermal vent metagenome</name>
    <dbReference type="NCBI Taxonomy" id="652676"/>
    <lineage>
        <taxon>unclassified sequences</taxon>
        <taxon>metagenomes</taxon>
        <taxon>ecological metagenomes</taxon>
    </lineage>
</organism>
<dbReference type="InterPro" id="IPR018113">
    <property type="entry name" value="PTrfase_EIIB_Cys"/>
</dbReference>
<dbReference type="PROSITE" id="PS51098">
    <property type="entry name" value="PTS_EIIB_TYPE_1"/>
    <property type="match status" value="1"/>
</dbReference>
<keyword evidence="7 11" id="KW-0812">Transmembrane</keyword>
<dbReference type="InterPro" id="IPR036878">
    <property type="entry name" value="Glu_permease_IIB"/>
</dbReference>
<dbReference type="Pfam" id="PF00367">
    <property type="entry name" value="PTS_EIIB"/>
    <property type="match status" value="1"/>
</dbReference>
<keyword evidence="2" id="KW-0813">Transport</keyword>
<dbReference type="InterPro" id="IPR013013">
    <property type="entry name" value="PTS_EIIC_1"/>
</dbReference>
<proteinExistence type="predicted"/>
<dbReference type="PANTHER" id="PTHR30009">
    <property type="entry name" value="CYTOCHROME C-TYPE SYNTHESIS PROTEIN AND PTS TRANSMEMBRANE COMPONENT"/>
    <property type="match status" value="1"/>
</dbReference>
<feature type="transmembrane region" description="Helical" evidence="11">
    <location>
        <begin position="264"/>
        <end position="280"/>
    </location>
</feature>
<keyword evidence="6" id="KW-0598">Phosphotransferase system</keyword>
<dbReference type="GO" id="GO:0090563">
    <property type="term" value="F:protein-phosphocysteine-sugar phosphotransferase activity"/>
    <property type="evidence" value="ECO:0007669"/>
    <property type="project" value="TreeGrafter"/>
</dbReference>
<dbReference type="InterPro" id="IPR003352">
    <property type="entry name" value="PTS_EIIC"/>
</dbReference>
<feature type="domain" description="PTS EIIB type-1" evidence="12">
    <location>
        <begin position="421"/>
        <end position="499"/>
    </location>
</feature>
<feature type="domain" description="PTS EIIC type-1" evidence="13">
    <location>
        <begin position="1"/>
        <end position="372"/>
    </location>
</feature>
<evidence type="ECO:0000256" key="5">
    <source>
        <dbReference type="ARBA" id="ARBA00022679"/>
    </source>
</evidence>
<feature type="transmembrane region" description="Helical" evidence="11">
    <location>
        <begin position="97"/>
        <end position="113"/>
    </location>
</feature>
<dbReference type="InterPro" id="IPR050429">
    <property type="entry name" value="PTS_Glucose_EIICBA"/>
</dbReference>
<keyword evidence="3" id="KW-1003">Cell membrane</keyword>
<keyword evidence="9 11" id="KW-1133">Transmembrane helix</keyword>
<dbReference type="GO" id="GO:0009401">
    <property type="term" value="P:phosphoenolpyruvate-dependent sugar phosphotransferase system"/>
    <property type="evidence" value="ECO:0007669"/>
    <property type="project" value="UniProtKB-KW"/>
</dbReference>
<keyword evidence="5 14" id="KW-0808">Transferase</keyword>
<evidence type="ECO:0000259" key="12">
    <source>
        <dbReference type="PROSITE" id="PS51098"/>
    </source>
</evidence>
<evidence type="ECO:0000256" key="9">
    <source>
        <dbReference type="ARBA" id="ARBA00022989"/>
    </source>
</evidence>
<feature type="transmembrane region" description="Helical" evidence="11">
    <location>
        <begin position="340"/>
        <end position="360"/>
    </location>
</feature>